<name>A0A371I841_MUCPR</name>
<dbReference type="EMBL" id="QJKJ01000694">
    <property type="protein sequence ID" value="RDY11185.1"/>
    <property type="molecule type" value="Genomic_DNA"/>
</dbReference>
<organism evidence="1 2">
    <name type="scientific">Mucuna pruriens</name>
    <name type="common">Velvet bean</name>
    <name type="synonym">Dolichos pruriens</name>
    <dbReference type="NCBI Taxonomy" id="157652"/>
    <lineage>
        <taxon>Eukaryota</taxon>
        <taxon>Viridiplantae</taxon>
        <taxon>Streptophyta</taxon>
        <taxon>Embryophyta</taxon>
        <taxon>Tracheophyta</taxon>
        <taxon>Spermatophyta</taxon>
        <taxon>Magnoliopsida</taxon>
        <taxon>eudicotyledons</taxon>
        <taxon>Gunneridae</taxon>
        <taxon>Pentapetalae</taxon>
        <taxon>rosids</taxon>
        <taxon>fabids</taxon>
        <taxon>Fabales</taxon>
        <taxon>Fabaceae</taxon>
        <taxon>Papilionoideae</taxon>
        <taxon>50 kb inversion clade</taxon>
        <taxon>NPAAA clade</taxon>
        <taxon>indigoferoid/millettioid clade</taxon>
        <taxon>Phaseoleae</taxon>
        <taxon>Mucuna</taxon>
    </lineage>
</organism>
<feature type="non-terminal residue" evidence="1">
    <location>
        <position position="1"/>
    </location>
</feature>
<accession>A0A371I841</accession>
<gene>
    <name evidence="1" type="ORF">CR513_04198</name>
</gene>
<evidence type="ECO:0000313" key="2">
    <source>
        <dbReference type="Proteomes" id="UP000257109"/>
    </source>
</evidence>
<sequence>MLSSPAPASKSSNIKCFKFLGKGQIAFQFSNKRSMIMQKDEIVDNARSRDESLSKHMEAIMSTLRAQGWWMLENQKNI</sequence>
<keyword evidence="2" id="KW-1185">Reference proteome</keyword>
<dbReference type="AlphaFoldDB" id="A0A371I841"/>
<comment type="caution">
    <text evidence="1">The sequence shown here is derived from an EMBL/GenBank/DDBJ whole genome shotgun (WGS) entry which is preliminary data.</text>
</comment>
<dbReference type="Proteomes" id="UP000257109">
    <property type="component" value="Unassembled WGS sequence"/>
</dbReference>
<protein>
    <submittedName>
        <fullName evidence="1">Uncharacterized protein</fullName>
    </submittedName>
</protein>
<reference evidence="1" key="1">
    <citation type="submission" date="2018-05" db="EMBL/GenBank/DDBJ databases">
        <title>Draft genome of Mucuna pruriens seed.</title>
        <authorList>
            <person name="Nnadi N.E."/>
            <person name="Vos R."/>
            <person name="Hasami M.H."/>
            <person name="Devisetty U.K."/>
            <person name="Aguiy J.C."/>
        </authorList>
    </citation>
    <scope>NUCLEOTIDE SEQUENCE [LARGE SCALE GENOMIC DNA]</scope>
    <source>
        <strain evidence="1">JCA_2017</strain>
    </source>
</reference>
<proteinExistence type="predicted"/>
<evidence type="ECO:0000313" key="1">
    <source>
        <dbReference type="EMBL" id="RDY11185.1"/>
    </source>
</evidence>